<accession>A0A1H1W9U3</accession>
<name>A0A1H1W9U3_9ACTN</name>
<dbReference type="AlphaFoldDB" id="A0A1H1W9U3"/>
<gene>
    <name evidence="2" type="ORF">SAMN04489812_3539</name>
</gene>
<dbReference type="Proteomes" id="UP000199103">
    <property type="component" value="Chromosome I"/>
</dbReference>
<keyword evidence="2" id="KW-0489">Methyltransferase</keyword>
<dbReference type="RefSeq" id="WP_091526810.1">
    <property type="nucleotide sequence ID" value="NZ_LT629772.1"/>
</dbReference>
<dbReference type="InterPro" id="IPR013216">
    <property type="entry name" value="Methyltransf_11"/>
</dbReference>
<dbReference type="OrthoDB" id="448116at2"/>
<dbReference type="CDD" id="cd02440">
    <property type="entry name" value="AdoMet_MTases"/>
    <property type="match status" value="1"/>
</dbReference>
<dbReference type="Gene3D" id="3.40.50.150">
    <property type="entry name" value="Vaccinia Virus protein VP39"/>
    <property type="match status" value="1"/>
</dbReference>
<proteinExistence type="predicted"/>
<dbReference type="PANTHER" id="PTHR43591:SF24">
    <property type="entry name" value="2-METHOXY-6-POLYPRENYL-1,4-BENZOQUINOL METHYLASE, MITOCHONDRIAL"/>
    <property type="match status" value="1"/>
</dbReference>
<dbReference type="SUPFAM" id="SSF53335">
    <property type="entry name" value="S-adenosyl-L-methionine-dependent methyltransferases"/>
    <property type="match status" value="1"/>
</dbReference>
<keyword evidence="2" id="KW-0808">Transferase</keyword>
<evidence type="ECO:0000259" key="1">
    <source>
        <dbReference type="Pfam" id="PF08241"/>
    </source>
</evidence>
<dbReference type="GO" id="GO:0032259">
    <property type="term" value="P:methylation"/>
    <property type="evidence" value="ECO:0007669"/>
    <property type="project" value="UniProtKB-KW"/>
</dbReference>
<dbReference type="Pfam" id="PF08241">
    <property type="entry name" value="Methyltransf_11"/>
    <property type="match status" value="1"/>
</dbReference>
<dbReference type="PANTHER" id="PTHR43591">
    <property type="entry name" value="METHYLTRANSFERASE"/>
    <property type="match status" value="1"/>
</dbReference>
<protein>
    <submittedName>
        <fullName evidence="2">Methyltransferase domain-containing protein</fullName>
    </submittedName>
</protein>
<evidence type="ECO:0000313" key="3">
    <source>
        <dbReference type="Proteomes" id="UP000199103"/>
    </source>
</evidence>
<dbReference type="STRING" id="630515.SAMN04489812_3539"/>
<dbReference type="EMBL" id="LT629772">
    <property type="protein sequence ID" value="SDS93441.1"/>
    <property type="molecule type" value="Genomic_DNA"/>
</dbReference>
<feature type="domain" description="Methyltransferase type 11" evidence="1">
    <location>
        <begin position="38"/>
        <end position="129"/>
    </location>
</feature>
<sequence>MPGGWHDVAEAYRRSFAGVCAGTFPVLLEVLDTGDRVLDVGSGTGAFAGQAADRGATVTAVDSDPSMVAIAATALGERAAAVRGSLPQLGFAADAFDVVVANFVINHVRQPGQGVAELVRVTRPGGVVLLTTWTNQPTAQARLINGAFDEVEAIRPAGIRLPPEDDFERSIDGLAELCTGAGLQIREGRELRWDWRIAWDDLWEGISAGVAGVGQTYLAQSPEIQDRFRDALRSRATELTRDGEIVLPSVAAYVVGIKPAAN</sequence>
<keyword evidence="3" id="KW-1185">Reference proteome</keyword>
<evidence type="ECO:0000313" key="2">
    <source>
        <dbReference type="EMBL" id="SDS93441.1"/>
    </source>
</evidence>
<organism evidence="2 3">
    <name type="scientific">Microlunatus soli</name>
    <dbReference type="NCBI Taxonomy" id="630515"/>
    <lineage>
        <taxon>Bacteria</taxon>
        <taxon>Bacillati</taxon>
        <taxon>Actinomycetota</taxon>
        <taxon>Actinomycetes</taxon>
        <taxon>Propionibacteriales</taxon>
        <taxon>Propionibacteriaceae</taxon>
        <taxon>Microlunatus</taxon>
    </lineage>
</organism>
<dbReference type="GO" id="GO:0008757">
    <property type="term" value="F:S-adenosylmethionine-dependent methyltransferase activity"/>
    <property type="evidence" value="ECO:0007669"/>
    <property type="project" value="InterPro"/>
</dbReference>
<reference evidence="2 3" key="1">
    <citation type="submission" date="2016-10" db="EMBL/GenBank/DDBJ databases">
        <authorList>
            <person name="de Groot N.N."/>
        </authorList>
    </citation>
    <scope>NUCLEOTIDE SEQUENCE [LARGE SCALE GENOMIC DNA]</scope>
    <source>
        <strain evidence="2 3">DSM 21800</strain>
    </source>
</reference>
<dbReference type="InterPro" id="IPR029063">
    <property type="entry name" value="SAM-dependent_MTases_sf"/>
</dbReference>